<dbReference type="Proteomes" id="UP000218598">
    <property type="component" value="Unassembled WGS sequence"/>
</dbReference>
<gene>
    <name evidence="7" type="ORF">CIK66_15110</name>
</gene>
<evidence type="ECO:0000313" key="7">
    <source>
        <dbReference type="EMBL" id="PCC38386.1"/>
    </source>
</evidence>
<evidence type="ECO:0000256" key="2">
    <source>
        <dbReference type="ARBA" id="ARBA00022448"/>
    </source>
</evidence>
<evidence type="ECO:0000256" key="5">
    <source>
        <dbReference type="SAM" id="SignalP"/>
    </source>
</evidence>
<dbReference type="EMBL" id="NRGR01000024">
    <property type="protein sequence ID" value="PCC38386.1"/>
    <property type="molecule type" value="Genomic_DNA"/>
</dbReference>
<dbReference type="PROSITE" id="PS50017">
    <property type="entry name" value="DEATH_DOMAIN"/>
    <property type="match status" value="1"/>
</dbReference>
<feature type="domain" description="Death" evidence="6">
    <location>
        <begin position="279"/>
        <end position="321"/>
    </location>
</feature>
<dbReference type="Gene3D" id="3.40.50.1980">
    <property type="entry name" value="Nitrogenase molybdenum iron protein domain"/>
    <property type="match status" value="2"/>
</dbReference>
<dbReference type="Pfam" id="PF01297">
    <property type="entry name" value="ZnuA"/>
    <property type="match status" value="1"/>
</dbReference>
<feature type="chain" id="PRO_5013376975" evidence="5">
    <location>
        <begin position="30"/>
        <end position="321"/>
    </location>
</feature>
<reference evidence="7 8" key="1">
    <citation type="journal article" date="2017" name="Elife">
        <title>Extensive horizontal gene transfer in cheese-associated bacteria.</title>
        <authorList>
            <person name="Bonham K.S."/>
            <person name="Wolfe B.E."/>
            <person name="Dutton R.J."/>
        </authorList>
    </citation>
    <scope>NUCLEOTIDE SEQUENCE [LARGE SCALE GENOMIC DNA]</scope>
    <source>
        <strain evidence="7 8">341_9</strain>
    </source>
</reference>
<dbReference type="InterPro" id="IPR000488">
    <property type="entry name" value="Death_dom"/>
</dbReference>
<protein>
    <submittedName>
        <fullName evidence="7">Zinc ABC transporter substrate-binding protein</fullName>
    </submittedName>
</protein>
<comment type="similarity">
    <text evidence="1">Belongs to the bacterial solute-binding protein 9 family.</text>
</comment>
<feature type="signal peptide" evidence="5">
    <location>
        <begin position="1"/>
        <end position="29"/>
    </location>
</feature>
<sequence length="321" mass="33953">MIVMSLLPHTSRRSLFTLAGLGAGAVVLAACGDDGNGAESGSGGLTVATSNYPLTYLVTRIGGNRVDVTDFATPGADAHGLELSVRQVLAVQEAALVLQIPGYQASLDDAISSGDGDNALDVTSVIELLPTDGHTHEEDGADETDDDHDHGPTDPHLWHDPLRMADIGDAIADRLGALEPESAEAFTTAAAEVRGDLEALDAELAEQFGSVDGERTFITSHAAYAYLADRYDLHQVGIAGVDPETEPSPQRLLELEKVIEEEGVSTIFFETTASPKVAKTLAQNAGVTSEELDNLETQLSADSDYPAVMRENSRKLLESWA</sequence>
<dbReference type="SUPFAM" id="SSF53807">
    <property type="entry name" value="Helical backbone' metal receptor"/>
    <property type="match status" value="1"/>
</dbReference>
<dbReference type="InterPro" id="IPR006127">
    <property type="entry name" value="ZnuA-like"/>
</dbReference>
<feature type="region of interest" description="Disordered" evidence="4">
    <location>
        <begin position="132"/>
        <end position="160"/>
    </location>
</feature>
<dbReference type="PANTHER" id="PTHR42953">
    <property type="entry name" value="HIGH-AFFINITY ZINC UPTAKE SYSTEM PROTEIN ZNUA-RELATED"/>
    <property type="match status" value="1"/>
</dbReference>
<evidence type="ECO:0000256" key="3">
    <source>
        <dbReference type="ARBA" id="ARBA00022729"/>
    </source>
</evidence>
<organism evidence="7 8">
    <name type="scientific">Brachybacterium alimentarium</name>
    <dbReference type="NCBI Taxonomy" id="47845"/>
    <lineage>
        <taxon>Bacteria</taxon>
        <taxon>Bacillati</taxon>
        <taxon>Actinomycetota</taxon>
        <taxon>Actinomycetes</taxon>
        <taxon>Micrococcales</taxon>
        <taxon>Dermabacteraceae</taxon>
        <taxon>Brachybacterium</taxon>
    </lineage>
</organism>
<keyword evidence="8" id="KW-1185">Reference proteome</keyword>
<keyword evidence="2" id="KW-0813">Transport</keyword>
<evidence type="ECO:0000313" key="8">
    <source>
        <dbReference type="Proteomes" id="UP000218598"/>
    </source>
</evidence>
<dbReference type="InterPro" id="IPR050492">
    <property type="entry name" value="Bact_metal-bind_prot9"/>
</dbReference>
<proteinExistence type="inferred from homology"/>
<evidence type="ECO:0000256" key="4">
    <source>
        <dbReference type="SAM" id="MobiDB-lite"/>
    </source>
</evidence>
<comment type="caution">
    <text evidence="7">The sequence shown here is derived from an EMBL/GenBank/DDBJ whole genome shotgun (WGS) entry which is preliminary data.</text>
</comment>
<dbReference type="PANTHER" id="PTHR42953:SF3">
    <property type="entry name" value="HIGH-AFFINITY ZINC UPTAKE SYSTEM PROTEIN ZNUA"/>
    <property type="match status" value="1"/>
</dbReference>
<dbReference type="GO" id="GO:0007165">
    <property type="term" value="P:signal transduction"/>
    <property type="evidence" value="ECO:0007669"/>
    <property type="project" value="InterPro"/>
</dbReference>
<keyword evidence="3 5" id="KW-0732">Signal</keyword>
<dbReference type="GO" id="GO:0046872">
    <property type="term" value="F:metal ion binding"/>
    <property type="evidence" value="ECO:0007669"/>
    <property type="project" value="InterPro"/>
</dbReference>
<dbReference type="GO" id="GO:0030001">
    <property type="term" value="P:metal ion transport"/>
    <property type="evidence" value="ECO:0007669"/>
    <property type="project" value="InterPro"/>
</dbReference>
<evidence type="ECO:0000259" key="6">
    <source>
        <dbReference type="PROSITE" id="PS50017"/>
    </source>
</evidence>
<dbReference type="AlphaFoldDB" id="A0A2A3YGA7"/>
<name>A0A2A3YGA7_9MICO</name>
<feature type="compositionally biased region" description="Basic and acidic residues" evidence="4">
    <location>
        <begin position="147"/>
        <end position="160"/>
    </location>
</feature>
<evidence type="ECO:0000256" key="1">
    <source>
        <dbReference type="ARBA" id="ARBA00011028"/>
    </source>
</evidence>
<accession>A0A2A3YGA7</accession>
<dbReference type="OrthoDB" id="9810636at2"/>